<dbReference type="PANTHER" id="PTHR38032:SF1">
    <property type="entry name" value="RNA-BINDING PROTEIN KHPB N-TERMINAL DOMAIN-CONTAINING PROTEIN"/>
    <property type="match status" value="1"/>
</dbReference>
<comment type="caution">
    <text evidence="2">The sequence shown here is derived from an EMBL/GenBank/DDBJ whole genome shotgun (WGS) entry which is preliminary data.</text>
</comment>
<dbReference type="Gene3D" id="3.30.30.80">
    <property type="entry name" value="probable RNA-binding protein from clostridium symbiosum atcc 14940"/>
    <property type="match status" value="1"/>
</dbReference>
<feature type="domain" description="RNA-binding protein KhpB N-terminal" evidence="1">
    <location>
        <begin position="7"/>
        <end position="56"/>
    </location>
</feature>
<evidence type="ECO:0000259" key="1">
    <source>
        <dbReference type="SMART" id="SM01245"/>
    </source>
</evidence>
<dbReference type="InterPro" id="IPR046865">
    <property type="entry name" value="FapA_b_solenoid"/>
</dbReference>
<organism evidence="2 3">
    <name type="scientific">Effusibacillus lacus</name>
    <dbReference type="NCBI Taxonomy" id="1348429"/>
    <lineage>
        <taxon>Bacteria</taxon>
        <taxon>Bacillati</taxon>
        <taxon>Bacillota</taxon>
        <taxon>Bacilli</taxon>
        <taxon>Bacillales</taxon>
        <taxon>Alicyclobacillaceae</taxon>
        <taxon>Effusibacillus</taxon>
    </lineage>
</organism>
<dbReference type="RefSeq" id="WP_165912616.1">
    <property type="nucleotide sequence ID" value="NZ_BDUF01000112.1"/>
</dbReference>
<dbReference type="AlphaFoldDB" id="A0A292YPY4"/>
<dbReference type="SMART" id="SM01245">
    <property type="entry name" value="Jag_N"/>
    <property type="match status" value="1"/>
</dbReference>
<evidence type="ECO:0000313" key="2">
    <source>
        <dbReference type="EMBL" id="GAX92008.1"/>
    </source>
</evidence>
<dbReference type="InterPro" id="IPR036145">
    <property type="entry name" value="MinC_C_sf"/>
</dbReference>
<protein>
    <recommendedName>
        <fullName evidence="1">RNA-binding protein KhpB N-terminal domain-containing protein</fullName>
    </recommendedName>
</protein>
<reference evidence="3" key="1">
    <citation type="submission" date="2017-07" db="EMBL/GenBank/DDBJ databases">
        <title>Draft genome sequence of Effusibacillus lacus strain skLN1.</title>
        <authorList>
            <person name="Watanabe M."/>
            <person name="Kojima H."/>
            <person name="Fukui M."/>
        </authorList>
    </citation>
    <scope>NUCLEOTIDE SEQUENCE [LARGE SCALE GENOMIC DNA]</scope>
    <source>
        <strain evidence="3">skLN1</strain>
    </source>
</reference>
<name>A0A292YPY4_9BACL</name>
<dbReference type="InterPro" id="IPR032782">
    <property type="entry name" value="KhpB_N"/>
</dbReference>
<keyword evidence="3" id="KW-1185">Reference proteome</keyword>
<dbReference type="EMBL" id="BDUF01000112">
    <property type="protein sequence ID" value="GAX92008.1"/>
    <property type="molecule type" value="Genomic_DNA"/>
</dbReference>
<accession>A0A292YPY4</accession>
<sequence length="668" mass="74441">MGIRKLRITAKTVQEALAEAVNHYRIQLEKINYIVVDSGSKGWFYKRPAVIEISLDEQHMTPDNEANNERERTVSDHERTDIDGYAWVEDGRIYCKNGLHHYPLITVCEGVQVFVNGREVSGTVVVREEDHIVVESQSDLVETKISLSVAEDNMKATVKISPGYLIQRNLVNQPPSTELVLKTVERKSSPRNNVRPETIMDLLNKKGITFGIDFSSIDQACKVLEETEFVVARGKEPVAGNDGTLEFLYQKRRMLDEWDQDFDPDWKECFSLPKVQAGEVIGYIVPATKGKEGRNVFGDILPTTDGTEITVIAEEEVSLLETERKIVAKTEGRVKITKYSNNTFGLSILPQYIYTGNLDREERESIIFAGDVVICGDVGAGTKIQAGGNVLIKGSVSKADIQAAGDIKICGPVVEAKISNEIDVRFAKSVVQGIASIEELLERIITALRQLEANKSFSDKDLANQGLKPLLELLVKIKFQELPLRIQELNGIVKQDVSLLKNHLVPLVKTLHDAFVKLESTFSNVIEITECKTKLGSLKKLLILNCHKKANIRATSFTRSRVSAQGNIYVDKFSYASNLDAKGKVIINGRIRNGNVQATDAVVAHEAGSLTNNNVFIKVLNEKGQIKMNQVWAATSIQIGDTEYKFPDNKWGVQARLMDGKVVVEENW</sequence>
<dbReference type="Pfam" id="PF03961">
    <property type="entry name" value="FapA"/>
    <property type="match status" value="1"/>
</dbReference>
<dbReference type="InterPro" id="IPR038247">
    <property type="entry name" value="Jag_N_dom_sf"/>
</dbReference>
<evidence type="ECO:0000313" key="3">
    <source>
        <dbReference type="Proteomes" id="UP000217785"/>
    </source>
</evidence>
<dbReference type="PANTHER" id="PTHR38032">
    <property type="entry name" value="POLYMERASE-RELATED"/>
    <property type="match status" value="1"/>
</dbReference>
<dbReference type="SUPFAM" id="SSF63848">
    <property type="entry name" value="Cell-division inhibitor MinC, C-terminal domain"/>
    <property type="match status" value="1"/>
</dbReference>
<proteinExistence type="predicted"/>
<dbReference type="InterPro" id="IPR046866">
    <property type="entry name" value="FapA_N"/>
</dbReference>
<dbReference type="InterPro" id="IPR005646">
    <property type="entry name" value="FapA"/>
</dbReference>
<dbReference type="Pfam" id="PF20250">
    <property type="entry name" value="FapA_N"/>
    <property type="match status" value="1"/>
</dbReference>
<dbReference type="Pfam" id="PF14804">
    <property type="entry name" value="Jag_N"/>
    <property type="match status" value="1"/>
</dbReference>
<dbReference type="Proteomes" id="UP000217785">
    <property type="component" value="Unassembled WGS sequence"/>
</dbReference>
<gene>
    <name evidence="2" type="ORF">EFBL_3699</name>
</gene>
<dbReference type="GO" id="GO:0000902">
    <property type="term" value="P:cell morphogenesis"/>
    <property type="evidence" value="ECO:0007669"/>
    <property type="project" value="InterPro"/>
</dbReference>